<dbReference type="Proteomes" id="UP000661012">
    <property type="component" value="Unassembled WGS sequence"/>
</dbReference>
<name>A0ABR9A0B3_9GAMM</name>
<organism evidence="1 2">
    <name type="scientific">Erwinia persicina</name>
    <dbReference type="NCBI Taxonomy" id="55211"/>
    <lineage>
        <taxon>Bacteria</taxon>
        <taxon>Pseudomonadati</taxon>
        <taxon>Pseudomonadota</taxon>
        <taxon>Gammaproteobacteria</taxon>
        <taxon>Enterobacterales</taxon>
        <taxon>Erwiniaceae</taxon>
        <taxon>Erwinia</taxon>
    </lineage>
</organism>
<keyword evidence="2" id="KW-1185">Reference proteome</keyword>
<protein>
    <submittedName>
        <fullName evidence="1">Uncharacterized protein</fullName>
    </submittedName>
</protein>
<dbReference type="EMBL" id="JACYNN010000037">
    <property type="protein sequence ID" value="MBD8109210.1"/>
    <property type="molecule type" value="Genomic_DNA"/>
</dbReference>
<proteinExistence type="predicted"/>
<dbReference type="RefSeq" id="WP_191931322.1">
    <property type="nucleotide sequence ID" value="NZ_JACYNM010000038.1"/>
</dbReference>
<evidence type="ECO:0000313" key="1">
    <source>
        <dbReference type="EMBL" id="MBD8109210.1"/>
    </source>
</evidence>
<sequence length="82" mass="9100">MQLAEATIIAPTAGYVKSDVSTRQVRITRDSIAAKDIAPEIRARGRHVARSAKKRQAVRVPAMRVSEWGQFLRSLELTRALA</sequence>
<gene>
    <name evidence="1" type="ORF">IFT93_22865</name>
</gene>
<evidence type="ECO:0000313" key="2">
    <source>
        <dbReference type="Proteomes" id="UP000661012"/>
    </source>
</evidence>
<accession>A0ABR9A0B3</accession>
<comment type="caution">
    <text evidence="1">The sequence shown here is derived from an EMBL/GenBank/DDBJ whole genome shotgun (WGS) entry which is preliminary data.</text>
</comment>
<reference evidence="1 2" key="1">
    <citation type="journal article" date="2020" name="FEMS Microbiol. Ecol.">
        <title>Temporal dynamics of bacterial communities during seed development and maturation.</title>
        <authorList>
            <person name="Chesneau G."/>
            <person name="Torres-Cortes G."/>
            <person name="Briand M."/>
            <person name="Darrasse A."/>
            <person name="Preveaux A."/>
            <person name="Marais C."/>
            <person name="Jacques M.A."/>
            <person name="Shade A."/>
            <person name="Barret M."/>
        </authorList>
    </citation>
    <scope>NUCLEOTIDE SEQUENCE [LARGE SCALE GENOMIC DNA]</scope>
    <source>
        <strain evidence="1 2">CFBP13732</strain>
    </source>
</reference>